<feature type="transmembrane region" description="Helical" evidence="1">
    <location>
        <begin position="90"/>
        <end position="110"/>
    </location>
</feature>
<protein>
    <submittedName>
        <fullName evidence="2">Uncharacterized protein</fullName>
    </submittedName>
</protein>
<keyword evidence="1" id="KW-1133">Transmembrane helix</keyword>
<feature type="transmembrane region" description="Helical" evidence="1">
    <location>
        <begin position="56"/>
        <end position="78"/>
    </location>
</feature>
<keyword evidence="1" id="KW-0812">Transmembrane</keyword>
<name>A0A382CYQ9_9ZZZZ</name>
<accession>A0A382CYQ9</accession>
<sequence>MKLHWILFGLLLAMCIVVGMFFILDEVPHGQTAGYAHAHFPGIDQGGPGIIRHASIIWLAWSFAVLQTVFLVVCLAFGVPHRERRRRLKVPLVTAGVLLVCIVTMIFVSYQQFMTEDTHPLFFSFPVTTAWYLYGFWPFQF</sequence>
<dbReference type="EMBL" id="UINC01036796">
    <property type="protein sequence ID" value="SVB31310.1"/>
    <property type="molecule type" value="Genomic_DNA"/>
</dbReference>
<organism evidence="2">
    <name type="scientific">marine metagenome</name>
    <dbReference type="NCBI Taxonomy" id="408172"/>
    <lineage>
        <taxon>unclassified sequences</taxon>
        <taxon>metagenomes</taxon>
        <taxon>ecological metagenomes</taxon>
    </lineage>
</organism>
<feature type="non-terminal residue" evidence="2">
    <location>
        <position position="141"/>
    </location>
</feature>
<gene>
    <name evidence="2" type="ORF">METZ01_LOCUS184164</name>
</gene>
<feature type="transmembrane region" description="Helical" evidence="1">
    <location>
        <begin position="5"/>
        <end position="24"/>
    </location>
</feature>
<proteinExistence type="predicted"/>
<evidence type="ECO:0000256" key="1">
    <source>
        <dbReference type="SAM" id="Phobius"/>
    </source>
</evidence>
<evidence type="ECO:0000313" key="2">
    <source>
        <dbReference type="EMBL" id="SVB31310.1"/>
    </source>
</evidence>
<dbReference type="AlphaFoldDB" id="A0A382CYQ9"/>
<keyword evidence="1" id="KW-0472">Membrane</keyword>
<reference evidence="2" key="1">
    <citation type="submission" date="2018-05" db="EMBL/GenBank/DDBJ databases">
        <authorList>
            <person name="Lanie J.A."/>
            <person name="Ng W.-L."/>
            <person name="Kazmierczak K.M."/>
            <person name="Andrzejewski T.M."/>
            <person name="Davidsen T.M."/>
            <person name="Wayne K.J."/>
            <person name="Tettelin H."/>
            <person name="Glass J.I."/>
            <person name="Rusch D."/>
            <person name="Podicherti R."/>
            <person name="Tsui H.-C.T."/>
            <person name="Winkler M.E."/>
        </authorList>
    </citation>
    <scope>NUCLEOTIDE SEQUENCE</scope>
</reference>